<sequence length="110" mass="12982">EKHKRSFYCYNSWCLQTISHHCSIWRMSAVMVYRTYWRIASKTLLYGFNVLQGVPDVLGKTLKGYNEQTKSVKTIFFIYFKATFNYIKLFIMRPAALDNLIHTAPEALPF</sequence>
<reference evidence="1" key="1">
    <citation type="submission" date="2014-05" db="EMBL/GenBank/DDBJ databases">
        <authorList>
            <person name="Chronopoulou M."/>
        </authorList>
    </citation>
    <scope>NUCLEOTIDE SEQUENCE</scope>
    <source>
        <tissue evidence="1">Whole organism</tissue>
    </source>
</reference>
<feature type="non-terminal residue" evidence="1">
    <location>
        <position position="1"/>
    </location>
</feature>
<protein>
    <submittedName>
        <fullName evidence="1">Uncharacterized protein</fullName>
    </submittedName>
</protein>
<proteinExistence type="predicted"/>
<name>A0A0K2SWG5_LEPSM</name>
<dbReference type="EMBL" id="HACA01000351">
    <property type="protein sequence ID" value="CDW17712.1"/>
    <property type="molecule type" value="Transcribed_RNA"/>
</dbReference>
<organism evidence="1">
    <name type="scientific">Lepeophtheirus salmonis</name>
    <name type="common">Salmon louse</name>
    <name type="synonym">Caligus salmonis</name>
    <dbReference type="NCBI Taxonomy" id="72036"/>
    <lineage>
        <taxon>Eukaryota</taxon>
        <taxon>Metazoa</taxon>
        <taxon>Ecdysozoa</taxon>
        <taxon>Arthropoda</taxon>
        <taxon>Crustacea</taxon>
        <taxon>Multicrustacea</taxon>
        <taxon>Hexanauplia</taxon>
        <taxon>Copepoda</taxon>
        <taxon>Siphonostomatoida</taxon>
        <taxon>Caligidae</taxon>
        <taxon>Lepeophtheirus</taxon>
    </lineage>
</organism>
<dbReference type="AlphaFoldDB" id="A0A0K2SWG5"/>
<accession>A0A0K2SWG5</accession>
<evidence type="ECO:0000313" key="1">
    <source>
        <dbReference type="EMBL" id="CDW17712.1"/>
    </source>
</evidence>